<dbReference type="AlphaFoldDB" id="A0A212F3B8"/>
<reference evidence="1 2" key="1">
    <citation type="journal article" date="2011" name="Cell">
        <title>The monarch butterfly genome yields insights into long-distance migration.</title>
        <authorList>
            <person name="Zhan S."/>
            <person name="Merlin C."/>
            <person name="Boore J.L."/>
            <person name="Reppert S.M."/>
        </authorList>
    </citation>
    <scope>NUCLEOTIDE SEQUENCE [LARGE SCALE GENOMIC DNA]</scope>
    <source>
        <strain evidence="1">F-2</strain>
    </source>
</reference>
<proteinExistence type="predicted"/>
<evidence type="ECO:0000313" key="1">
    <source>
        <dbReference type="EMBL" id="OWR48231.1"/>
    </source>
</evidence>
<dbReference type="EMBL" id="AGBW02010582">
    <property type="protein sequence ID" value="OWR48231.1"/>
    <property type="molecule type" value="Genomic_DNA"/>
</dbReference>
<dbReference type="Proteomes" id="UP000007151">
    <property type="component" value="Unassembled WGS sequence"/>
</dbReference>
<name>A0A212F3B8_DANPL</name>
<evidence type="ECO:0008006" key="3">
    <source>
        <dbReference type="Google" id="ProtNLM"/>
    </source>
</evidence>
<comment type="caution">
    <text evidence="1">The sequence shown here is derived from an EMBL/GenBank/DDBJ whole genome shotgun (WGS) entry which is preliminary data.</text>
</comment>
<gene>
    <name evidence="1" type="ORF">KGM_202393</name>
</gene>
<dbReference type="InParanoid" id="A0A212F3B8"/>
<dbReference type="KEGG" id="dpl:KGM_202393"/>
<accession>A0A212F3B8</accession>
<evidence type="ECO:0000313" key="2">
    <source>
        <dbReference type="Proteomes" id="UP000007151"/>
    </source>
</evidence>
<protein>
    <recommendedName>
        <fullName evidence="3">ZAD domain-containing protein</fullName>
    </recommendedName>
</protein>
<organism evidence="1 2">
    <name type="scientific">Danaus plexippus plexippus</name>
    <dbReference type="NCBI Taxonomy" id="278856"/>
    <lineage>
        <taxon>Eukaryota</taxon>
        <taxon>Metazoa</taxon>
        <taxon>Ecdysozoa</taxon>
        <taxon>Arthropoda</taxon>
        <taxon>Hexapoda</taxon>
        <taxon>Insecta</taxon>
        <taxon>Pterygota</taxon>
        <taxon>Neoptera</taxon>
        <taxon>Endopterygota</taxon>
        <taxon>Lepidoptera</taxon>
        <taxon>Glossata</taxon>
        <taxon>Ditrysia</taxon>
        <taxon>Papilionoidea</taxon>
        <taxon>Nymphalidae</taxon>
        <taxon>Danainae</taxon>
        <taxon>Danaini</taxon>
        <taxon>Danaina</taxon>
        <taxon>Danaus</taxon>
        <taxon>Danaus</taxon>
    </lineage>
</organism>
<sequence length="87" mass="10108">MAAIKLEKNNIICHGCLSVDRSLLPIKKNLDLYFILLGNQQFYSGDVTGPVYMCFECRSLLQKVGMFRQRIQRAQDMFSKMLLNWVC</sequence>
<keyword evidence="2" id="KW-1185">Reference proteome</keyword>
<dbReference type="eggNOG" id="ENOG502TC9T">
    <property type="taxonomic scope" value="Eukaryota"/>
</dbReference>